<name>A0A162NNF8_COLIC</name>
<proteinExistence type="predicted"/>
<organism evidence="3 4">
    <name type="scientific">Colletotrichum incanum</name>
    <name type="common">Soybean anthracnose fungus</name>
    <dbReference type="NCBI Taxonomy" id="1573173"/>
    <lineage>
        <taxon>Eukaryota</taxon>
        <taxon>Fungi</taxon>
        <taxon>Dikarya</taxon>
        <taxon>Ascomycota</taxon>
        <taxon>Pezizomycotina</taxon>
        <taxon>Sordariomycetes</taxon>
        <taxon>Hypocreomycetidae</taxon>
        <taxon>Glomerellales</taxon>
        <taxon>Glomerellaceae</taxon>
        <taxon>Colletotrichum</taxon>
        <taxon>Colletotrichum spaethianum species complex</taxon>
    </lineage>
</organism>
<evidence type="ECO:0000259" key="2">
    <source>
        <dbReference type="Pfam" id="PF25139"/>
    </source>
</evidence>
<dbReference type="EMBL" id="LFIW01000520">
    <property type="protein sequence ID" value="KZL86135.1"/>
    <property type="molecule type" value="Genomic_DNA"/>
</dbReference>
<dbReference type="AlphaFoldDB" id="A0A162NNF8"/>
<keyword evidence="1" id="KW-0732">Signal</keyword>
<feature type="domain" description="Secreted LysM effector LysM C-terminal" evidence="2">
    <location>
        <begin position="29"/>
        <end position="116"/>
    </location>
</feature>
<reference evidence="3 4" key="1">
    <citation type="submission" date="2015-06" db="EMBL/GenBank/DDBJ databases">
        <title>Survival trade-offs in plant roots during colonization by closely related pathogenic and mutualistic fungi.</title>
        <authorList>
            <person name="Hacquard S."/>
            <person name="Kracher B."/>
            <person name="Hiruma K."/>
            <person name="Weinman A."/>
            <person name="Muench P."/>
            <person name="Garrido Oter R."/>
            <person name="Ver Loren van Themaat E."/>
            <person name="Dallerey J.-F."/>
            <person name="Damm U."/>
            <person name="Henrissat B."/>
            <person name="Lespinet O."/>
            <person name="Thon M."/>
            <person name="Kemen E."/>
            <person name="McHardy A.C."/>
            <person name="Schulze-Lefert P."/>
            <person name="O'Connell R.J."/>
        </authorList>
    </citation>
    <scope>NUCLEOTIDE SEQUENCE [LARGE SCALE GENOMIC DNA]</scope>
    <source>
        <strain evidence="3 4">MAFF 238704</strain>
    </source>
</reference>
<feature type="signal peptide" evidence="1">
    <location>
        <begin position="1"/>
        <end position="28"/>
    </location>
</feature>
<protein>
    <recommendedName>
        <fullName evidence="2">Secreted LysM effector LysM C-terminal domain-containing protein</fullName>
    </recommendedName>
</protein>
<evidence type="ECO:0000313" key="4">
    <source>
        <dbReference type="Proteomes" id="UP000076584"/>
    </source>
</evidence>
<dbReference type="InterPro" id="IPR057277">
    <property type="entry name" value="LysM_C"/>
</dbReference>
<sequence length="131" mass="14258">LFLLSGVKMHISTVGTFILATLCASSQAWEVVAYDNVYSCNANDNTRYRSITGASSLTRCMTFDQDMPGTGCREYRNGGATNGGCTSGSLIPMSLILRGGRCVIFDQPGCQGRKIGSKVPHYEYRRDRGDI</sequence>
<accession>A0A162NNF8</accession>
<dbReference type="Proteomes" id="UP000076584">
    <property type="component" value="Unassembled WGS sequence"/>
</dbReference>
<comment type="caution">
    <text evidence="3">The sequence shown here is derived from an EMBL/GenBank/DDBJ whole genome shotgun (WGS) entry which is preliminary data.</text>
</comment>
<keyword evidence="4" id="KW-1185">Reference proteome</keyword>
<feature type="non-terminal residue" evidence="3">
    <location>
        <position position="1"/>
    </location>
</feature>
<dbReference type="Pfam" id="PF25139">
    <property type="entry name" value="LysM14_C"/>
    <property type="match status" value="1"/>
</dbReference>
<gene>
    <name evidence="3" type="ORF">CI238_09127</name>
</gene>
<feature type="chain" id="PRO_5007837807" description="Secreted LysM effector LysM C-terminal domain-containing protein" evidence="1">
    <location>
        <begin position="29"/>
        <end position="131"/>
    </location>
</feature>
<evidence type="ECO:0000313" key="3">
    <source>
        <dbReference type="EMBL" id="KZL86135.1"/>
    </source>
</evidence>
<evidence type="ECO:0000256" key="1">
    <source>
        <dbReference type="SAM" id="SignalP"/>
    </source>
</evidence>